<evidence type="ECO:0000313" key="11">
    <source>
        <dbReference type="EMBL" id="QTF98741.1"/>
    </source>
</evidence>
<dbReference type="Gene3D" id="1.10.287.3510">
    <property type="match status" value="1"/>
</dbReference>
<dbReference type="GO" id="GO:0016020">
    <property type="term" value="C:membrane"/>
    <property type="evidence" value="ECO:0007669"/>
    <property type="project" value="UniProtKB-SubCell"/>
</dbReference>
<evidence type="ECO:0000256" key="9">
    <source>
        <dbReference type="ARBA" id="ARBA00031586"/>
    </source>
</evidence>
<evidence type="ECO:0000256" key="6">
    <source>
        <dbReference type="ARBA" id="ARBA00022989"/>
    </source>
</evidence>
<accession>A0A8A5N2F9</accession>
<dbReference type="Pfam" id="PF00420">
    <property type="entry name" value="Oxidored_q2"/>
    <property type="match status" value="1"/>
</dbReference>
<keyword evidence="5" id="KW-1278">Translocase</keyword>
<protein>
    <recommendedName>
        <fullName evidence="3">NADH-ubiquinone oxidoreductase chain 4L</fullName>
    </recommendedName>
    <alternativeName>
        <fullName evidence="9">NADH dehydrogenase subunit 4L</fullName>
    </alternativeName>
</protein>
<evidence type="ECO:0000256" key="2">
    <source>
        <dbReference type="ARBA" id="ARBA00010519"/>
    </source>
</evidence>
<feature type="transmembrane region" description="Helical" evidence="10">
    <location>
        <begin position="38"/>
        <end position="56"/>
    </location>
</feature>
<name>A0A8A5N2F9_RUDPH</name>
<comment type="similarity">
    <text evidence="2">Belongs to the complex I subunit 4L family.</text>
</comment>
<gene>
    <name evidence="11" type="primary">nad4L</name>
</gene>
<keyword evidence="8 10" id="KW-0472">Membrane</keyword>
<comment type="subcellular location">
    <subcellularLocation>
        <location evidence="1">Membrane</location>
        <topology evidence="1">Multi-pass membrane protein</topology>
    </subcellularLocation>
</comment>
<keyword evidence="11" id="KW-0496">Mitochondrion</keyword>
<keyword evidence="4 10" id="KW-0812">Transmembrane</keyword>
<keyword evidence="7" id="KW-0520">NAD</keyword>
<evidence type="ECO:0000256" key="7">
    <source>
        <dbReference type="ARBA" id="ARBA00023027"/>
    </source>
</evidence>
<evidence type="ECO:0000256" key="4">
    <source>
        <dbReference type="ARBA" id="ARBA00022692"/>
    </source>
</evidence>
<evidence type="ECO:0000256" key="5">
    <source>
        <dbReference type="ARBA" id="ARBA00022967"/>
    </source>
</evidence>
<sequence length="104" mass="11687">MVLVSSNLVSSIECLFFFWFSIFMVFMEEKHFMNMLILFNMLMVSVFGFCVISGLVGDSVMVGYLSILILCMDVSSAVMGLSLLVNSSRFVGKSKVKSFSFLNF</sequence>
<evidence type="ECO:0000256" key="10">
    <source>
        <dbReference type="SAM" id="Phobius"/>
    </source>
</evidence>
<keyword evidence="6 10" id="KW-1133">Transmembrane helix</keyword>
<evidence type="ECO:0000256" key="3">
    <source>
        <dbReference type="ARBA" id="ARBA00016612"/>
    </source>
</evidence>
<geneLocation type="mitochondrion" evidence="11"/>
<dbReference type="EMBL" id="MT757748">
    <property type="protein sequence ID" value="QTF98741.1"/>
    <property type="molecule type" value="Genomic_DNA"/>
</dbReference>
<organism evidence="11">
    <name type="scientific">Ruditapes philippinarum</name>
    <name type="common">Japanese carpet shell</name>
    <name type="synonym">Venerupis philippinarum</name>
    <dbReference type="NCBI Taxonomy" id="129788"/>
    <lineage>
        <taxon>Eukaryota</taxon>
        <taxon>Metazoa</taxon>
        <taxon>Spiralia</taxon>
        <taxon>Lophotrochozoa</taxon>
        <taxon>Mollusca</taxon>
        <taxon>Bivalvia</taxon>
        <taxon>Autobranchia</taxon>
        <taxon>Heteroconchia</taxon>
        <taxon>Euheterodonta</taxon>
        <taxon>Imparidentia</taxon>
        <taxon>Neoheterodontei</taxon>
        <taxon>Venerida</taxon>
        <taxon>Veneroidea</taxon>
        <taxon>Veneridae</taxon>
        <taxon>Ruditapes</taxon>
    </lineage>
</organism>
<feature type="transmembrane region" description="Helical" evidence="10">
    <location>
        <begin position="6"/>
        <end position="26"/>
    </location>
</feature>
<reference evidence="11" key="1">
    <citation type="journal article" date="2021" name="Genome Biol. Evol.">
        <title>A naturally heteroplasmic clam provides clues about the effects of genetic bottleneck on paternal mtDNA.</title>
        <authorList>
            <person name="Iannello M."/>
            <person name="Bettinazzi S."/>
            <person name="Breton S."/>
            <person name="Ghiselli F."/>
            <person name="Milani L."/>
        </authorList>
    </citation>
    <scope>NUCLEOTIDE SEQUENCE</scope>
    <source>
        <strain evidence="11">F-type</strain>
    </source>
</reference>
<feature type="transmembrane region" description="Helical" evidence="10">
    <location>
        <begin position="62"/>
        <end position="85"/>
    </location>
</feature>
<evidence type="ECO:0000256" key="1">
    <source>
        <dbReference type="ARBA" id="ARBA00004141"/>
    </source>
</evidence>
<evidence type="ECO:0000256" key="8">
    <source>
        <dbReference type="ARBA" id="ARBA00023136"/>
    </source>
</evidence>
<proteinExistence type="inferred from homology"/>
<dbReference type="AlphaFoldDB" id="A0A8A5N2F9"/>
<dbReference type="InterPro" id="IPR039428">
    <property type="entry name" value="NUOK/Mnh_C1-like"/>
</dbReference>